<comment type="caution">
    <text evidence="2">The sequence shown here is derived from an EMBL/GenBank/DDBJ whole genome shotgun (WGS) entry which is preliminary data.</text>
</comment>
<dbReference type="STRING" id="1220535.IMCC14465_11070"/>
<protein>
    <submittedName>
        <fullName evidence="2">Uncharacterized protein</fullName>
    </submittedName>
</protein>
<dbReference type="EMBL" id="ALYF01000003">
    <property type="protein sequence ID" value="EJW21311.1"/>
    <property type="molecule type" value="Genomic_DNA"/>
</dbReference>
<accession>J9DHE1</accession>
<dbReference type="AlphaFoldDB" id="J9DHE1"/>
<evidence type="ECO:0000256" key="1">
    <source>
        <dbReference type="SAM" id="Phobius"/>
    </source>
</evidence>
<sequence>MRKPNKEWQGLIKSIAPRVSLALGGPFAGLATQTLANVLFPDQDGQKQTACLAKLVSGPLTGDATLLEKLRQAEKKFDLQMRKLDVEIESLHVQDRNAARHRQEKIGDHWPNLLGIIVLLSFFATVAYILINGLTHLDSTTAAFSGTLVGYVSAKADQVIAYFFGSSSGSREKTRAMADALHNGNHPRNG</sequence>
<dbReference type="eggNOG" id="ENOG5032WMB">
    <property type="taxonomic scope" value="Bacteria"/>
</dbReference>
<organism evidence="2 3">
    <name type="scientific">alpha proteobacterium IMCC14465</name>
    <dbReference type="NCBI Taxonomy" id="1220535"/>
    <lineage>
        <taxon>Bacteria</taxon>
        <taxon>Pseudomonadati</taxon>
        <taxon>Pseudomonadota</taxon>
        <taxon>Alphaproteobacteria</taxon>
        <taxon>PS1 clade</taxon>
    </lineage>
</organism>
<name>J9DHE1_9PROT</name>
<keyword evidence="1" id="KW-0472">Membrane</keyword>
<proteinExistence type="predicted"/>
<dbReference type="Proteomes" id="UP000004836">
    <property type="component" value="Unassembled WGS sequence"/>
</dbReference>
<evidence type="ECO:0000313" key="2">
    <source>
        <dbReference type="EMBL" id="EJW21311.1"/>
    </source>
</evidence>
<gene>
    <name evidence="2" type="ORF">IMCC14465_11070</name>
</gene>
<keyword evidence="3" id="KW-1185">Reference proteome</keyword>
<evidence type="ECO:0000313" key="3">
    <source>
        <dbReference type="Proteomes" id="UP000004836"/>
    </source>
</evidence>
<keyword evidence="1" id="KW-0812">Transmembrane</keyword>
<keyword evidence="1" id="KW-1133">Transmembrane helix</keyword>
<feature type="transmembrane region" description="Helical" evidence="1">
    <location>
        <begin position="110"/>
        <end position="131"/>
    </location>
</feature>
<reference evidence="2 3" key="1">
    <citation type="journal article" date="2012" name="J. Bacteriol.">
        <title>Genome Sequence of Strain IMCC14465, Isolated from the East Sea, Belonging to the PS1 Clade of Alphaproteobacteria.</title>
        <authorList>
            <person name="Yang S.J."/>
            <person name="Kang I."/>
            <person name="Cho J.C."/>
        </authorList>
    </citation>
    <scope>NUCLEOTIDE SEQUENCE [LARGE SCALE GENOMIC DNA]</scope>
    <source>
        <strain evidence="2 3">IMCC14465</strain>
    </source>
</reference>